<reference evidence="4 5" key="1">
    <citation type="submission" date="2017-08" db="EMBL/GenBank/DDBJ databases">
        <title>Infants hospitalized years apart are colonized by the same room-sourced microbial strains.</title>
        <authorList>
            <person name="Brooks B."/>
            <person name="Olm M.R."/>
            <person name="Firek B.A."/>
            <person name="Baker R."/>
            <person name="Thomas B.C."/>
            <person name="Morowitz M.J."/>
            <person name="Banfield J.F."/>
        </authorList>
    </citation>
    <scope>NUCLEOTIDE SEQUENCE [LARGE SCALE GENOMIC DNA]</scope>
    <source>
        <strain evidence="4">S2_005_003_R2_41</strain>
    </source>
</reference>
<dbReference type="Pfam" id="PF01068">
    <property type="entry name" value="DNA_ligase_A_M"/>
    <property type="match status" value="1"/>
</dbReference>
<dbReference type="AlphaFoldDB" id="A0A2W5QI94"/>
<dbReference type="GO" id="GO:0006310">
    <property type="term" value="P:DNA recombination"/>
    <property type="evidence" value="ECO:0007669"/>
    <property type="project" value="InterPro"/>
</dbReference>
<dbReference type="CDD" id="cd07906">
    <property type="entry name" value="Adenylation_DNA_ligase_LigD_LigC"/>
    <property type="match status" value="1"/>
</dbReference>
<dbReference type="Proteomes" id="UP000249135">
    <property type="component" value="Unassembled WGS sequence"/>
</dbReference>
<dbReference type="GO" id="GO:0005524">
    <property type="term" value="F:ATP binding"/>
    <property type="evidence" value="ECO:0007669"/>
    <property type="project" value="InterPro"/>
</dbReference>
<name>A0A2W5QI94_VARPD</name>
<dbReference type="Gene3D" id="3.30.470.30">
    <property type="entry name" value="DNA ligase/mRNA capping enzyme"/>
    <property type="match status" value="1"/>
</dbReference>
<proteinExistence type="inferred from homology"/>
<dbReference type="GO" id="GO:0003910">
    <property type="term" value="F:DNA ligase (ATP) activity"/>
    <property type="evidence" value="ECO:0007669"/>
    <property type="project" value="InterPro"/>
</dbReference>
<protein>
    <recommendedName>
        <fullName evidence="3">ATP-dependent DNA ligase family profile domain-containing protein</fullName>
    </recommendedName>
</protein>
<dbReference type="InterPro" id="IPR012310">
    <property type="entry name" value="DNA_ligase_ATP-dep_cent"/>
</dbReference>
<dbReference type="PANTHER" id="PTHR45674:SF4">
    <property type="entry name" value="DNA LIGASE 1"/>
    <property type="match status" value="1"/>
</dbReference>
<evidence type="ECO:0000256" key="1">
    <source>
        <dbReference type="ARBA" id="ARBA00007572"/>
    </source>
</evidence>
<evidence type="ECO:0000313" key="5">
    <source>
        <dbReference type="Proteomes" id="UP000249135"/>
    </source>
</evidence>
<organism evidence="4 5">
    <name type="scientific">Variovorax paradoxus</name>
    <dbReference type="NCBI Taxonomy" id="34073"/>
    <lineage>
        <taxon>Bacteria</taxon>
        <taxon>Pseudomonadati</taxon>
        <taxon>Pseudomonadota</taxon>
        <taxon>Betaproteobacteria</taxon>
        <taxon>Burkholderiales</taxon>
        <taxon>Comamonadaceae</taxon>
        <taxon>Variovorax</taxon>
    </lineage>
</organism>
<dbReference type="EMBL" id="QFPP01000034">
    <property type="protein sequence ID" value="PZQ77012.1"/>
    <property type="molecule type" value="Genomic_DNA"/>
</dbReference>
<keyword evidence="2" id="KW-0436">Ligase</keyword>
<dbReference type="PROSITE" id="PS50160">
    <property type="entry name" value="DNA_LIGASE_A3"/>
    <property type="match status" value="1"/>
</dbReference>
<dbReference type="InterPro" id="IPR050191">
    <property type="entry name" value="ATP-dep_DNA_ligase"/>
</dbReference>
<comment type="caution">
    <text evidence="4">The sequence shown here is derived from an EMBL/GenBank/DDBJ whole genome shotgun (WGS) entry which is preliminary data.</text>
</comment>
<dbReference type="Gene3D" id="3.30.1490.70">
    <property type="match status" value="1"/>
</dbReference>
<dbReference type="GO" id="GO:0006281">
    <property type="term" value="P:DNA repair"/>
    <property type="evidence" value="ECO:0007669"/>
    <property type="project" value="InterPro"/>
</dbReference>
<evidence type="ECO:0000259" key="3">
    <source>
        <dbReference type="PROSITE" id="PS50160"/>
    </source>
</evidence>
<comment type="similarity">
    <text evidence="1">Belongs to the ATP-dependent DNA ligase family.</text>
</comment>
<gene>
    <name evidence="4" type="ORF">DI563_05325</name>
</gene>
<evidence type="ECO:0000313" key="4">
    <source>
        <dbReference type="EMBL" id="PZQ77012.1"/>
    </source>
</evidence>
<dbReference type="SUPFAM" id="SSF56091">
    <property type="entry name" value="DNA ligase/mRNA capping enzyme, catalytic domain"/>
    <property type="match status" value="1"/>
</dbReference>
<feature type="domain" description="ATP-dependent DNA ligase family profile" evidence="3">
    <location>
        <begin position="100"/>
        <end position="209"/>
    </location>
</feature>
<evidence type="ECO:0000256" key="2">
    <source>
        <dbReference type="ARBA" id="ARBA00022598"/>
    </source>
</evidence>
<accession>A0A2W5QI94</accession>
<sequence length="209" mass="23290">MLLEERPFAFDTAGWVYEIKFDGYRLMAMVDGGRVELRTRGAANATAWFPEVVDGLAGLKGGPFVFDGEICVLDDAGRSDFDRLHARARRRRWYVGADPVVYCIFDVLVAGGHELLQLPLLERKARLAKIFRRARPSILPVRHFEAEDGAQVFQQAVLPLGLEGLCAKRADSVYVPGARSPDWVKIKRKGAVPPERFKRGKISGLPVLA</sequence>
<dbReference type="PANTHER" id="PTHR45674">
    <property type="entry name" value="DNA LIGASE 1/3 FAMILY MEMBER"/>
    <property type="match status" value="1"/>
</dbReference>